<proteinExistence type="predicted"/>
<dbReference type="AlphaFoldDB" id="W2UZR2"/>
<comment type="caution">
    <text evidence="1">The sequence shown here is derived from an EMBL/GenBank/DDBJ whole genome shotgun (WGS) entry which is preliminary data.</text>
</comment>
<dbReference type="Proteomes" id="UP000018951">
    <property type="component" value="Unassembled WGS sequence"/>
</dbReference>
<keyword evidence="2" id="KW-1185">Reference proteome</keyword>
<evidence type="ECO:0008006" key="3">
    <source>
        <dbReference type="Google" id="ProtNLM"/>
    </source>
</evidence>
<dbReference type="InterPro" id="IPR025935">
    <property type="entry name" value="AbiH"/>
</dbReference>
<evidence type="ECO:0000313" key="2">
    <source>
        <dbReference type="Proteomes" id="UP000018951"/>
    </source>
</evidence>
<dbReference type="EMBL" id="AXCJ01000001">
    <property type="protein sequence ID" value="ETO91656.1"/>
    <property type="molecule type" value="Genomic_DNA"/>
</dbReference>
<accession>W2UZR2</accession>
<evidence type="ECO:0000313" key="1">
    <source>
        <dbReference type="EMBL" id="ETO91656.1"/>
    </source>
</evidence>
<name>W2UZR2_9RICK</name>
<sequence length="419" mass="48567">MKNTGLTLFVIGNGFDLHHGIKSSFGDFRDDYLIEHAVLSPDIEKIIRESDFLQHNMGQREGSRLGTKRELEFHRKNGSSQEIINILEEMTKHPFEAGHAYFPPDGARLNEIMEISPFLTLVAICLCIDPMDDTEWNKFESILSNGSYRTFYQRTCAGDLNQLDECGLSDDRNIKHPNRLLRYFHKEILYHFPEWISRVDSSGSVDKIGKKLNIEKDNAIFLNFNYTRTLEKVYDVNHERICYIHGSVNDMNDIHIGKMDYNNRAVSEYLVDSHENMYDRSVAKAGYKNYAVKGGRGGSGITMLPGTKNYGYWGDLRNAKLAIKKFSQSLDKNSNERISKYKRFFDQQVSEIVVIGHSLCLSDEMYFKRIQSVNPSVKWIVSYYDDLSLQELKKNAQELGLRNIEWKHIDSFHMIKEHV</sequence>
<dbReference type="Pfam" id="PF14253">
    <property type="entry name" value="AbiH"/>
    <property type="match status" value="1"/>
</dbReference>
<gene>
    <name evidence="1" type="ORF">P857_826</name>
</gene>
<protein>
    <recommendedName>
        <fullName evidence="3">Bacteriophage abortive infection AbiH</fullName>
    </recommendedName>
</protein>
<reference evidence="1 2" key="1">
    <citation type="journal article" date="2013" name="PLoS ONE">
        <title>Bacterial endosymbiosis in a chordate host: long-term co-evolution and conservation of secondary metabolism.</title>
        <authorList>
            <person name="Kwan J.C."/>
            <person name="Schmidt E.W."/>
        </authorList>
    </citation>
    <scope>NUCLEOTIDE SEQUENCE [LARGE SCALE GENOMIC DNA]</scope>
    <source>
        <strain evidence="2">L6</strain>
    </source>
</reference>
<organism evidence="1 2">
    <name type="scientific">Candidatus Xenolissoclinum pacificiensis L6</name>
    <dbReference type="NCBI Taxonomy" id="1401685"/>
    <lineage>
        <taxon>Bacteria</taxon>
        <taxon>Pseudomonadati</taxon>
        <taxon>Pseudomonadota</taxon>
        <taxon>Alphaproteobacteria</taxon>
        <taxon>Rickettsiales</taxon>
        <taxon>Anaplasmataceae</taxon>
        <taxon>Candidatus Xenolissoclinum</taxon>
    </lineage>
</organism>